<dbReference type="EMBL" id="VUNE01000001">
    <property type="protein sequence ID" value="MST61436.1"/>
    <property type="molecule type" value="Genomic_DNA"/>
</dbReference>
<evidence type="ECO:0000313" key="2">
    <source>
        <dbReference type="Proteomes" id="UP000440713"/>
    </source>
</evidence>
<protein>
    <submittedName>
        <fullName evidence="1">HEAT repeat domain-containing protein</fullName>
    </submittedName>
</protein>
<sequence>MVIRWENVDDLEDYFITYLLYADSFTVPQISRIRNMTEESVNNDLILAKTRLREIRKSSDTQKSDVIEKYLSLSKEERLDFIRKVPKNELESFKMKIYKSILKTDNAEDLMVLVWTVGELKDDRFLNIIYPLLEKSHSNLRRIAYSALGKIGNSDSCRYIEMGLSDSNPQIRQYCAKYLGKIGTKNSLRILENVIKNKSDFEKEYVLRACDESIIKLRQKFTISK</sequence>
<name>A0A6N7X9V9_9FIRM</name>
<keyword evidence="2" id="KW-1185">Reference proteome</keyword>
<dbReference type="InterPro" id="IPR016024">
    <property type="entry name" value="ARM-type_fold"/>
</dbReference>
<dbReference type="SUPFAM" id="SSF48371">
    <property type="entry name" value="ARM repeat"/>
    <property type="match status" value="1"/>
</dbReference>
<proteinExistence type="predicted"/>
<evidence type="ECO:0000313" key="1">
    <source>
        <dbReference type="EMBL" id="MST61436.1"/>
    </source>
</evidence>
<organism evidence="1 2">
    <name type="scientific">Peptostreptococcus porci</name>
    <dbReference type="NCBI Taxonomy" id="2652282"/>
    <lineage>
        <taxon>Bacteria</taxon>
        <taxon>Bacillati</taxon>
        <taxon>Bacillota</taxon>
        <taxon>Clostridia</taxon>
        <taxon>Peptostreptococcales</taxon>
        <taxon>Peptostreptococcaceae</taxon>
        <taxon>Peptostreptococcus</taxon>
    </lineage>
</organism>
<accession>A0A6N7X9V9</accession>
<reference evidence="1 2" key="1">
    <citation type="submission" date="2019-08" db="EMBL/GenBank/DDBJ databases">
        <title>In-depth cultivation of the pig gut microbiome towards novel bacterial diversity and tailored functional studies.</title>
        <authorList>
            <person name="Wylensek D."/>
            <person name="Hitch T.C.A."/>
            <person name="Clavel T."/>
        </authorList>
    </citation>
    <scope>NUCLEOTIDE SEQUENCE [LARGE SCALE GENOMIC DNA]</scope>
    <source>
        <strain evidence="1 2">WCA-SAB-591-4A-A</strain>
    </source>
</reference>
<dbReference type="InterPro" id="IPR011989">
    <property type="entry name" value="ARM-like"/>
</dbReference>
<dbReference type="Proteomes" id="UP000440713">
    <property type="component" value="Unassembled WGS sequence"/>
</dbReference>
<dbReference type="AlphaFoldDB" id="A0A6N7X9V9"/>
<gene>
    <name evidence="1" type="ORF">FYJ71_00370</name>
</gene>
<dbReference type="RefSeq" id="WP_154536876.1">
    <property type="nucleotide sequence ID" value="NZ_JAQYHJ010000009.1"/>
</dbReference>
<dbReference type="Gene3D" id="1.25.10.10">
    <property type="entry name" value="Leucine-rich Repeat Variant"/>
    <property type="match status" value="1"/>
</dbReference>
<comment type="caution">
    <text evidence="1">The sequence shown here is derived from an EMBL/GenBank/DDBJ whole genome shotgun (WGS) entry which is preliminary data.</text>
</comment>